<keyword evidence="3" id="KW-0472">Membrane</keyword>
<comment type="similarity">
    <text evidence="1">Belongs to the polysaccharide synthase family.</text>
</comment>
<dbReference type="SUPFAM" id="SSF51735">
    <property type="entry name" value="NAD(P)-binding Rossmann-fold domains"/>
    <property type="match status" value="2"/>
</dbReference>
<dbReference type="AlphaFoldDB" id="A0AAU8JQS1"/>
<dbReference type="InterPro" id="IPR036291">
    <property type="entry name" value="NAD(P)-bd_dom_sf"/>
</dbReference>
<evidence type="ECO:0000313" key="5">
    <source>
        <dbReference type="EMBL" id="XCM77463.1"/>
    </source>
</evidence>
<evidence type="ECO:0000259" key="4">
    <source>
        <dbReference type="Pfam" id="PF02719"/>
    </source>
</evidence>
<feature type="transmembrane region" description="Helical" evidence="3">
    <location>
        <begin position="138"/>
        <end position="158"/>
    </location>
</feature>
<dbReference type="PANTHER" id="PTHR43318">
    <property type="entry name" value="UDP-N-ACETYLGLUCOSAMINE 4,6-DEHYDRATASE"/>
    <property type="match status" value="1"/>
</dbReference>
<protein>
    <submittedName>
        <fullName evidence="5">SDR family NAD(P)-dependent oxidoreductase</fullName>
    </submittedName>
</protein>
<dbReference type="InterPro" id="IPR003869">
    <property type="entry name" value="Polysac_CapD-like"/>
</dbReference>
<keyword evidence="3" id="KW-1133">Transmembrane helix</keyword>
<dbReference type="RefSeq" id="WP_354637079.1">
    <property type="nucleotide sequence ID" value="NZ_CP159872.1"/>
</dbReference>
<feature type="transmembrane region" description="Helical" evidence="3">
    <location>
        <begin position="42"/>
        <end position="60"/>
    </location>
</feature>
<proteinExistence type="inferred from homology"/>
<feature type="domain" description="Polysaccharide biosynthesis protein CapD-like" evidence="4">
    <location>
        <begin position="317"/>
        <end position="590"/>
    </location>
</feature>
<feature type="compositionally biased region" description="Low complexity" evidence="2">
    <location>
        <begin position="637"/>
        <end position="652"/>
    </location>
</feature>
<dbReference type="InterPro" id="IPR051203">
    <property type="entry name" value="Polysaccharide_Synthase-Rel"/>
</dbReference>
<evidence type="ECO:0000256" key="2">
    <source>
        <dbReference type="SAM" id="MobiDB-lite"/>
    </source>
</evidence>
<dbReference type="Gene3D" id="3.40.50.720">
    <property type="entry name" value="NAD(P)-binding Rossmann-like Domain"/>
    <property type="match status" value="2"/>
</dbReference>
<gene>
    <name evidence="5" type="ORF">ABWK59_00085</name>
</gene>
<accession>A0AAU8JQS1</accession>
<name>A0AAU8JQS1_9ACTN</name>
<organism evidence="5">
    <name type="scientific">Kitasatospora camelliae</name>
    <dbReference type="NCBI Taxonomy" id="3156397"/>
    <lineage>
        <taxon>Bacteria</taxon>
        <taxon>Bacillati</taxon>
        <taxon>Actinomycetota</taxon>
        <taxon>Actinomycetes</taxon>
        <taxon>Kitasatosporales</taxon>
        <taxon>Streptomycetaceae</taxon>
        <taxon>Kitasatospora</taxon>
    </lineage>
</organism>
<dbReference type="KEGG" id="kcm:ABWK59_00085"/>
<dbReference type="CDD" id="cd05237">
    <property type="entry name" value="UDP_invert_4-6DH_SDR_e"/>
    <property type="match status" value="1"/>
</dbReference>
<dbReference type="PANTHER" id="PTHR43318:SF1">
    <property type="entry name" value="POLYSACCHARIDE BIOSYNTHESIS PROTEIN EPSC-RELATED"/>
    <property type="match status" value="1"/>
</dbReference>
<feature type="transmembrane region" description="Helical" evidence="3">
    <location>
        <begin position="72"/>
        <end position="96"/>
    </location>
</feature>
<evidence type="ECO:0000256" key="1">
    <source>
        <dbReference type="ARBA" id="ARBA00007430"/>
    </source>
</evidence>
<reference evidence="5" key="1">
    <citation type="submission" date="2024-06" db="EMBL/GenBank/DDBJ databases">
        <title>The genome sequences of Kitasatospora sp. strain HUAS MG31.</title>
        <authorList>
            <person name="Mo P."/>
        </authorList>
    </citation>
    <scope>NUCLEOTIDE SEQUENCE</scope>
    <source>
        <strain evidence="5">HUAS MG31</strain>
    </source>
</reference>
<feature type="region of interest" description="Disordered" evidence="2">
    <location>
        <begin position="14"/>
        <end position="38"/>
    </location>
</feature>
<sequence length="652" mass="67115">MHGECAGHAVVGPAAAGRGDRARPQAGTGGPSRGATRRRARAAWAAADALVWAGGVLIVGPDGGGGPGLSAGGPVVLACLAAGVTAVLAGAVCGLYSGRFPWESRAELGAVLGTAALTALCLEAVGGGRLPLIGARPVVAGIAAMVSALGMITTRAAVAAVRRRPRRPAPAAVKVIVFGAGSAGTQLVHRLAGQRGARYQPVALLDDDPGKRRLRICGVRVRGGRERLAEVAAETGAAVVVIAIAGGRGDGQVITDLVSLAESAGLTAKVIPPVHELVAGSARIDGVRDPRITHLLGREPIRLDLAAAAGRFTGRRILVTGAGGSIGSELCRQLHRLHPASLVMLDRDESALHAVQLALHGRALLDSDETVLADIRDAARISEVFAQARPEIVFHAAAVKHLPLLERYPSEALKTNVAGTLNVLRAAAACGVESFVNISTDKAADPVSVLGTSKRITERLTAYMADQAPGTWVSVRFGNVLGSRGSLLESLSAQIAAGGPVTVTHPQVARYFMTATEAVQLVLQAVAVGHSGEVLVLDMGEQVRIADLARRMAATASHRVEIVFTGLRPGEKLIEDLLGAGERDHRPRHPLVRQVPVPALEPGEVAGIRHLTDPDDVRAALVRLTAARAPVPGKRTAPAAHSAPPEPAEAGQ</sequence>
<feature type="region of interest" description="Disordered" evidence="2">
    <location>
        <begin position="630"/>
        <end position="652"/>
    </location>
</feature>
<feature type="transmembrane region" description="Helical" evidence="3">
    <location>
        <begin position="108"/>
        <end position="126"/>
    </location>
</feature>
<keyword evidence="3" id="KW-0812">Transmembrane</keyword>
<evidence type="ECO:0000256" key="3">
    <source>
        <dbReference type="SAM" id="Phobius"/>
    </source>
</evidence>
<dbReference type="EMBL" id="CP159872">
    <property type="protein sequence ID" value="XCM77463.1"/>
    <property type="molecule type" value="Genomic_DNA"/>
</dbReference>
<dbReference type="Pfam" id="PF02719">
    <property type="entry name" value="Polysacc_synt_2"/>
    <property type="match status" value="1"/>
</dbReference>